<keyword evidence="2" id="KW-1133">Transmembrane helix</keyword>
<feature type="region of interest" description="Disordered" evidence="1">
    <location>
        <begin position="1055"/>
        <end position="1116"/>
    </location>
</feature>
<evidence type="ECO:0000256" key="1">
    <source>
        <dbReference type="SAM" id="MobiDB-lite"/>
    </source>
</evidence>
<proteinExistence type="predicted"/>
<reference evidence="3" key="1">
    <citation type="submission" date="2014-11" db="EMBL/GenBank/DDBJ databases">
        <authorList>
            <person name="Otto D Thomas"/>
            <person name="Naeem Raeece"/>
        </authorList>
    </citation>
    <scope>NUCLEOTIDE SEQUENCE</scope>
</reference>
<feature type="compositionally biased region" description="Basic and acidic residues" evidence="1">
    <location>
        <begin position="1076"/>
        <end position="1085"/>
    </location>
</feature>
<protein>
    <submittedName>
        <fullName evidence="3">Uncharacterized protein</fullName>
    </submittedName>
</protein>
<feature type="compositionally biased region" description="Low complexity" evidence="1">
    <location>
        <begin position="136"/>
        <end position="149"/>
    </location>
</feature>
<gene>
    <name evidence="3" type="ORF">Cvel_5995</name>
</gene>
<feature type="compositionally biased region" description="Basic residues" evidence="1">
    <location>
        <begin position="440"/>
        <end position="454"/>
    </location>
</feature>
<organism evidence="3">
    <name type="scientific">Chromera velia CCMP2878</name>
    <dbReference type="NCBI Taxonomy" id="1169474"/>
    <lineage>
        <taxon>Eukaryota</taxon>
        <taxon>Sar</taxon>
        <taxon>Alveolata</taxon>
        <taxon>Colpodellida</taxon>
        <taxon>Chromeraceae</taxon>
        <taxon>Chromera</taxon>
    </lineage>
</organism>
<feature type="region of interest" description="Disordered" evidence="1">
    <location>
        <begin position="136"/>
        <end position="155"/>
    </location>
</feature>
<sequence>MKAKVESGRRAWDEFAREKLQRNLSDTTLVLECRAGPPGETDTGTVLYEQEIRGDEITGDLELLDNPFTKPIIFSYQDRLFLNVSLKEKQSREILVQAEIPSTRLWDHLLHQQQQQQQQQQVEKKYSSTLPIRFRLPLSSSRSPPSRSANPPPTLRDLFLEEVNNLGATTEDPPLRQQKPAGGDQDISEIDAPNWRGAGSFELSVPVKFFLGPGPIDPGTVSSDSESEGGFARKGSGLKRAFSLKKNSSRKGTRGRPTVPSHLTGLPGLFLVESETLNLPDSIPTSALPQIRWESIAEKDQTPDWALKSNPPHPGAQMVGVVPALSRRGDFSKVPWHPRDVAQVRLCVSQNEEAGSQSNTHTSWVSIVPLLSRYHIEMAYAAFCLHHKLPMTPIDTSLLADEGVWVVPRRLHVPQAQYRARLPFETQGWTDRAHPALATLRKKKQQQHRERNQRRVTAISAAPDKHGEKRSQSVFSVIQQKREGRTDGAAPGPPTDDRVGCVGAYCPLPAYSPYELEKGCSGFSRVALRERTVKVVANRHLSLAPAATRWVLFHFGLLHRLLGSYVRPSSWVGRVMFAVTELGVSLFQDLFFLVPSVFVLVVGMAIDRGAVWFAVRYVSLPKTQVIIGTGNGQMSGVDEVLEAERVDVNCPVWGGLAIPQYITCAGVSDGFLEKIYRLVTPERFALALFIIIYNSYMWFAIFWLNFRSQTVARKAAHVRMGDDSAKCCGGACGWKFDRVIHLVTSVLYLFCLYTAVVSMFSTLLWILLAAFLYPQLLAQYATTIASWLTVAFVVPRSLINSARFMSPRVDALVDSVAETLFDEFEFEDDWKREGDRRHGGASRSSYSSDGILSRIEQNMRDVAQKILPPQVYAEPMLRKEDFVEELRREVAALGQHESLLTIGSPFVFAQEKLNEKVGDLFLHCIREERHHLQDALPHIVRNLRLPSVGGKFNNKESEFVIAMASLHKRRHRTSEVLRKLFATPTQNLLCEYVRCASSASSLREVHVLYSRLRECMDVDGSSACVGFFLQRFPPVSDRGRRAAVEAAVAEALLGTSDTADSQREMEEASAAPIDSSCHDSKKEAQSKSPAQGAGSEGAGPPKRPEESEEDRKNSGLSVDRVASLVRCVSVQQLLLDCGLAFDLEDILHMHLVLGLFGKRQSPLSVPRIRLSPVKEVPPPSPSASNSKNQQEAPPQISNFSPGPSARLVS</sequence>
<evidence type="ECO:0000313" key="3">
    <source>
        <dbReference type="EMBL" id="CEM40613.1"/>
    </source>
</evidence>
<dbReference type="EMBL" id="CDMZ01002072">
    <property type="protein sequence ID" value="CEM40613.1"/>
    <property type="molecule type" value="Genomic_DNA"/>
</dbReference>
<feature type="region of interest" description="Disordered" evidence="1">
    <location>
        <begin position="440"/>
        <end position="473"/>
    </location>
</feature>
<feature type="transmembrane region" description="Helical" evidence="2">
    <location>
        <begin position="684"/>
        <end position="704"/>
    </location>
</feature>
<evidence type="ECO:0000256" key="2">
    <source>
        <dbReference type="SAM" id="Phobius"/>
    </source>
</evidence>
<keyword evidence="2" id="KW-0472">Membrane</keyword>
<feature type="transmembrane region" description="Helical" evidence="2">
    <location>
        <begin position="746"/>
        <end position="771"/>
    </location>
</feature>
<name>A0A0G4H9J1_9ALVE</name>
<feature type="region of interest" description="Disordered" evidence="1">
    <location>
        <begin position="167"/>
        <end position="187"/>
    </location>
</feature>
<feature type="compositionally biased region" description="Polar residues" evidence="1">
    <location>
        <begin position="1187"/>
        <end position="1201"/>
    </location>
</feature>
<keyword evidence="2" id="KW-0812">Transmembrane</keyword>
<dbReference type="AlphaFoldDB" id="A0A0G4H9J1"/>
<feature type="compositionally biased region" description="Basic and acidic residues" evidence="1">
    <location>
        <begin position="1102"/>
        <end position="1113"/>
    </location>
</feature>
<accession>A0A0G4H9J1</accession>
<feature type="region of interest" description="Disordered" evidence="1">
    <location>
        <begin position="1171"/>
        <end position="1209"/>
    </location>
</feature>
<dbReference type="VEuPathDB" id="CryptoDB:Cvel_5995"/>
<feature type="region of interest" description="Disordered" evidence="1">
    <location>
        <begin position="219"/>
        <end position="262"/>
    </location>
</feature>